<name>A0AAD9D649_9STRA</name>
<evidence type="ECO:0000313" key="1">
    <source>
        <dbReference type="EMBL" id="KAK1734278.1"/>
    </source>
</evidence>
<evidence type="ECO:0000313" key="2">
    <source>
        <dbReference type="Proteomes" id="UP001224775"/>
    </source>
</evidence>
<dbReference type="AlphaFoldDB" id="A0AAD9D649"/>
<proteinExistence type="predicted"/>
<dbReference type="InterPro" id="IPR036514">
    <property type="entry name" value="SGNH_hydro_sf"/>
</dbReference>
<dbReference type="EMBL" id="JATAAI010000040">
    <property type="protein sequence ID" value="KAK1734278.1"/>
    <property type="molecule type" value="Genomic_DNA"/>
</dbReference>
<gene>
    <name evidence="1" type="ORF">QTG54_015045</name>
</gene>
<dbReference type="Gene3D" id="3.40.50.1110">
    <property type="entry name" value="SGNH hydrolase"/>
    <property type="match status" value="1"/>
</dbReference>
<organism evidence="1 2">
    <name type="scientific">Skeletonema marinoi</name>
    <dbReference type="NCBI Taxonomy" id="267567"/>
    <lineage>
        <taxon>Eukaryota</taxon>
        <taxon>Sar</taxon>
        <taxon>Stramenopiles</taxon>
        <taxon>Ochrophyta</taxon>
        <taxon>Bacillariophyta</taxon>
        <taxon>Coscinodiscophyceae</taxon>
        <taxon>Thalassiosirophycidae</taxon>
        <taxon>Thalassiosirales</taxon>
        <taxon>Skeletonemataceae</taxon>
        <taxon>Skeletonema</taxon>
        <taxon>Skeletonema marinoi-dohrnii complex</taxon>
    </lineage>
</organism>
<comment type="caution">
    <text evidence="1">The sequence shown here is derived from an EMBL/GenBank/DDBJ whole genome shotgun (WGS) entry which is preliminary data.</text>
</comment>
<accession>A0AAD9D649</accession>
<sequence>MLSPPHNEPAANDDDDYTFTATDLEEGVEVPAIIAAARTLDVYVKEDLTKEETSEELLWTLPKRGLFIKLSVIAAILGSIACAAYLFGSSHEAKSLSSGNFSPQYLLRIEYIGNNGKPTNSFPLSECMGDCDNNEECSSGLICYQRNGKNEAVPGCLGGEDDDGTSDYCIPAPDETITPGVDNIGDTMTLFPTPVDIGEAVTLFPTQGPGPTTSSNSTMTPIKVYILMGQSNMLGFGRIEPDETGLEEGSLSHAVKEKGLYPYLIDEEGNWTVRNDVRNVQVMGSGHGEMQSLVNDWLTIDSQSNRLLIGPEIGIGHYMDQAMSEPVLLLKSCIGNRALGWDLL</sequence>
<dbReference type="Proteomes" id="UP001224775">
    <property type="component" value="Unassembled WGS sequence"/>
</dbReference>
<dbReference type="SUPFAM" id="SSF52266">
    <property type="entry name" value="SGNH hydrolase"/>
    <property type="match status" value="1"/>
</dbReference>
<protein>
    <recommendedName>
        <fullName evidence="3">Sialate O-acetylesterase domain-containing protein</fullName>
    </recommendedName>
</protein>
<reference evidence="1" key="1">
    <citation type="submission" date="2023-06" db="EMBL/GenBank/DDBJ databases">
        <title>Survivors Of The Sea: Transcriptome response of Skeletonema marinoi to long-term dormancy.</title>
        <authorList>
            <person name="Pinder M.I.M."/>
            <person name="Kourtchenko O."/>
            <person name="Robertson E.K."/>
            <person name="Larsson T."/>
            <person name="Maumus F."/>
            <person name="Osuna-Cruz C.M."/>
            <person name="Vancaester E."/>
            <person name="Stenow R."/>
            <person name="Vandepoele K."/>
            <person name="Ploug H."/>
            <person name="Bruchert V."/>
            <person name="Godhe A."/>
            <person name="Topel M."/>
        </authorList>
    </citation>
    <scope>NUCLEOTIDE SEQUENCE</scope>
    <source>
        <strain evidence="1">R05AC</strain>
    </source>
</reference>
<evidence type="ECO:0008006" key="3">
    <source>
        <dbReference type="Google" id="ProtNLM"/>
    </source>
</evidence>
<keyword evidence="2" id="KW-1185">Reference proteome</keyword>